<accession>A0A6B1YMH1</accession>
<evidence type="ECO:0000313" key="1">
    <source>
        <dbReference type="EMBL" id="MZZ17996.1"/>
    </source>
</evidence>
<dbReference type="Gene3D" id="2.30.110.50">
    <property type="match status" value="1"/>
</dbReference>
<evidence type="ECO:0000313" key="2">
    <source>
        <dbReference type="Proteomes" id="UP000644192"/>
    </source>
</evidence>
<feature type="non-terminal residue" evidence="1">
    <location>
        <position position="126"/>
    </location>
</feature>
<dbReference type="Pfam" id="PF05954">
    <property type="entry name" value="Phage_GPD"/>
    <property type="match status" value="1"/>
</dbReference>
<organism evidence="1 2">
    <name type="scientific">Pseudomonas aeruginosa</name>
    <dbReference type="NCBI Taxonomy" id="287"/>
    <lineage>
        <taxon>Bacteria</taxon>
        <taxon>Pseudomonadati</taxon>
        <taxon>Pseudomonadota</taxon>
        <taxon>Gammaproteobacteria</taxon>
        <taxon>Pseudomonadales</taxon>
        <taxon>Pseudomonadaceae</taxon>
        <taxon>Pseudomonas</taxon>
    </lineage>
</organism>
<proteinExistence type="predicted"/>
<name>A0A6B1YMH1_PSEAI</name>
<dbReference type="SUPFAM" id="SSF69279">
    <property type="entry name" value="Phage tail proteins"/>
    <property type="match status" value="1"/>
</dbReference>
<dbReference type="EMBL" id="WXZT01000125">
    <property type="protein sequence ID" value="MZZ17996.1"/>
    <property type="molecule type" value="Genomic_DNA"/>
</dbReference>
<protein>
    <submittedName>
        <fullName evidence="1">Type VI secretion system tip protein VgrG</fullName>
    </submittedName>
</protein>
<gene>
    <name evidence="1" type="ORF">GUL26_37845</name>
</gene>
<comment type="caution">
    <text evidence="1">The sequence shown here is derived from an EMBL/GenBank/DDBJ whole genome shotgun (WGS) entry which is preliminary data.</text>
</comment>
<feature type="non-terminal residue" evidence="1">
    <location>
        <position position="1"/>
    </location>
</feature>
<reference evidence="1" key="1">
    <citation type="submission" date="2020-01" db="EMBL/GenBank/DDBJ databases">
        <title>Bacteria Cultured from War Wounds Associated with the Conflict in Eastern Ukraine.</title>
        <authorList>
            <person name="Snesrud E."/>
            <person name="Galac M.R."/>
            <person name="Mc Gann P."/>
            <person name="Valentine K."/>
            <person name="Viacheslav K."/>
        </authorList>
    </citation>
    <scope>NUCLEOTIDE SEQUENCE</scope>
    <source>
        <strain evidence="1">VNMU148</strain>
    </source>
</reference>
<dbReference type="RefSeq" id="WP_161417333.1">
    <property type="nucleotide sequence ID" value="NZ_JBIDIV010000126.1"/>
</dbReference>
<sequence>KLAFDVVEFELEEALCEPFRLNLKLASDKNAIDFRQVLDQPGTFTLWQDGRPARYVHGIVSHFTQGSSGFRRTRYELLLEPQLARLELCCNWRIFQEKSVPEILQALLKEHRVLDYEQRIYHEHLP</sequence>
<dbReference type="AlphaFoldDB" id="A0A6B1YMH1"/>
<dbReference type="Proteomes" id="UP000644192">
    <property type="component" value="Unassembled WGS sequence"/>
</dbReference>